<comment type="caution">
    <text evidence="1">The sequence shown here is derived from an EMBL/GenBank/DDBJ whole genome shotgun (WGS) entry which is preliminary data.</text>
</comment>
<dbReference type="Proteomes" id="UP001177260">
    <property type="component" value="Unassembled WGS sequence"/>
</dbReference>
<reference evidence="1 2" key="1">
    <citation type="journal article" date="2023" name="ACS Omega">
        <title>Identification of the Neoaspergillic Acid Biosynthesis Gene Cluster by Establishing an In Vitro CRISPR-Ribonucleoprotein Genetic System in Aspergillus melleus.</title>
        <authorList>
            <person name="Yuan B."/>
            <person name="Grau M.F."/>
            <person name="Murata R.M."/>
            <person name="Torok T."/>
            <person name="Venkateswaran K."/>
            <person name="Stajich J.E."/>
            <person name="Wang C.C.C."/>
        </authorList>
    </citation>
    <scope>NUCLEOTIDE SEQUENCE [LARGE SCALE GENOMIC DNA]</scope>
    <source>
        <strain evidence="1 2">IMV 1140</strain>
    </source>
</reference>
<sequence>MHGQASPYSASRNLVHDLTLPPVPCLDIPPSPPGSPSPAANAKFAHFLALKKQEVHFNEKLAGSSSLKNPSLLKKLMEHAGLSEEMQYHTALSRELWDMDGLPAWGFKEELLKAQKEMRDNLEEQRLQGQRDTIDFVAATTPNTKKRSRPHP</sequence>
<gene>
    <name evidence="1" type="ORF">N8T08_006053</name>
</gene>
<organism evidence="1 2">
    <name type="scientific">Aspergillus melleus</name>
    <dbReference type="NCBI Taxonomy" id="138277"/>
    <lineage>
        <taxon>Eukaryota</taxon>
        <taxon>Fungi</taxon>
        <taxon>Dikarya</taxon>
        <taxon>Ascomycota</taxon>
        <taxon>Pezizomycotina</taxon>
        <taxon>Eurotiomycetes</taxon>
        <taxon>Eurotiomycetidae</taxon>
        <taxon>Eurotiales</taxon>
        <taxon>Aspergillaceae</taxon>
        <taxon>Aspergillus</taxon>
        <taxon>Aspergillus subgen. Circumdati</taxon>
    </lineage>
</organism>
<accession>A0ACC3B148</accession>
<keyword evidence="2" id="KW-1185">Reference proteome</keyword>
<name>A0ACC3B148_9EURO</name>
<evidence type="ECO:0000313" key="1">
    <source>
        <dbReference type="EMBL" id="KAK1143802.1"/>
    </source>
</evidence>
<evidence type="ECO:0000313" key="2">
    <source>
        <dbReference type="Proteomes" id="UP001177260"/>
    </source>
</evidence>
<dbReference type="EMBL" id="JAOPJF010000036">
    <property type="protein sequence ID" value="KAK1143802.1"/>
    <property type="molecule type" value="Genomic_DNA"/>
</dbReference>
<proteinExistence type="predicted"/>
<protein>
    <submittedName>
        <fullName evidence="1">Uncharacterized protein</fullName>
    </submittedName>
</protein>